<organism evidence="1 2">
    <name type="scientific">Streptomyces roseolus</name>
    <dbReference type="NCBI Taxonomy" id="67358"/>
    <lineage>
        <taxon>Bacteria</taxon>
        <taxon>Bacillati</taxon>
        <taxon>Actinomycetota</taxon>
        <taxon>Actinomycetes</taxon>
        <taxon>Kitasatosporales</taxon>
        <taxon>Streptomycetaceae</taxon>
        <taxon>Streptomyces</taxon>
    </lineage>
</organism>
<dbReference type="Proteomes" id="UP001278571">
    <property type="component" value="Unassembled WGS sequence"/>
</dbReference>
<reference evidence="1 2" key="1">
    <citation type="submission" date="2023-10" db="EMBL/GenBank/DDBJ databases">
        <authorList>
            <person name="Wang X.X."/>
        </authorList>
    </citation>
    <scope>NUCLEOTIDE SEQUENCE [LARGE SCALE GENOMIC DNA]</scope>
    <source>
        <strain evidence="1 2">NBRC 12816</strain>
    </source>
</reference>
<sequence>MDNGAEFERNVFQGGEPTDVVVDTLWVTHSQFWLAPAAGTYPDVTTAIPVGDSIAENAEVVGIPTKSSAGDMRVALSLWPTTPPDGRGTLLGSASIVVEGRELHLINVEGREPGPVLVLEDDGTYKVRVWRTEPAETTAAEYFDIRVWQGPTSG</sequence>
<proteinExistence type="predicted"/>
<name>A0ABU4JZL3_9ACTN</name>
<keyword evidence="2" id="KW-1185">Reference proteome</keyword>
<protein>
    <submittedName>
        <fullName evidence="1">Uncharacterized protein</fullName>
    </submittedName>
</protein>
<gene>
    <name evidence="1" type="ORF">R2363_01825</name>
</gene>
<accession>A0ABU4JZL3</accession>
<dbReference type="RefSeq" id="WP_319007518.1">
    <property type="nucleotide sequence ID" value="NZ_JAWJZF010000162.1"/>
</dbReference>
<evidence type="ECO:0000313" key="1">
    <source>
        <dbReference type="EMBL" id="MDX2290926.1"/>
    </source>
</evidence>
<dbReference type="EMBL" id="JAWJZF010000162">
    <property type="protein sequence ID" value="MDX2290926.1"/>
    <property type="molecule type" value="Genomic_DNA"/>
</dbReference>
<evidence type="ECO:0000313" key="2">
    <source>
        <dbReference type="Proteomes" id="UP001278571"/>
    </source>
</evidence>
<comment type="caution">
    <text evidence="1">The sequence shown here is derived from an EMBL/GenBank/DDBJ whole genome shotgun (WGS) entry which is preliminary data.</text>
</comment>